<dbReference type="AlphaFoldDB" id="A0A5B7F619"/>
<gene>
    <name evidence="2" type="ORF">E2C01_035510</name>
</gene>
<evidence type="ECO:0000313" key="2">
    <source>
        <dbReference type="EMBL" id="MPC41902.1"/>
    </source>
</evidence>
<feature type="region of interest" description="Disordered" evidence="1">
    <location>
        <begin position="46"/>
        <end position="93"/>
    </location>
</feature>
<dbReference type="EMBL" id="VSRR010005228">
    <property type="protein sequence ID" value="MPC41902.1"/>
    <property type="molecule type" value="Genomic_DNA"/>
</dbReference>
<proteinExistence type="predicted"/>
<name>A0A5B7F619_PORTR</name>
<organism evidence="2 3">
    <name type="scientific">Portunus trituberculatus</name>
    <name type="common">Swimming crab</name>
    <name type="synonym">Neptunus trituberculatus</name>
    <dbReference type="NCBI Taxonomy" id="210409"/>
    <lineage>
        <taxon>Eukaryota</taxon>
        <taxon>Metazoa</taxon>
        <taxon>Ecdysozoa</taxon>
        <taxon>Arthropoda</taxon>
        <taxon>Crustacea</taxon>
        <taxon>Multicrustacea</taxon>
        <taxon>Malacostraca</taxon>
        <taxon>Eumalacostraca</taxon>
        <taxon>Eucarida</taxon>
        <taxon>Decapoda</taxon>
        <taxon>Pleocyemata</taxon>
        <taxon>Brachyura</taxon>
        <taxon>Eubrachyura</taxon>
        <taxon>Portunoidea</taxon>
        <taxon>Portunidae</taxon>
        <taxon>Portuninae</taxon>
        <taxon>Portunus</taxon>
    </lineage>
</organism>
<protein>
    <submittedName>
        <fullName evidence="2">Uncharacterized protein</fullName>
    </submittedName>
</protein>
<dbReference type="Proteomes" id="UP000324222">
    <property type="component" value="Unassembled WGS sequence"/>
</dbReference>
<feature type="compositionally biased region" description="Basic and acidic residues" evidence="1">
    <location>
        <begin position="72"/>
        <end position="87"/>
    </location>
</feature>
<accession>A0A5B7F619</accession>
<keyword evidence="3" id="KW-1185">Reference proteome</keyword>
<feature type="region of interest" description="Disordered" evidence="1">
    <location>
        <begin position="158"/>
        <end position="179"/>
    </location>
</feature>
<comment type="caution">
    <text evidence="2">The sequence shown here is derived from an EMBL/GenBank/DDBJ whole genome shotgun (WGS) entry which is preliminary data.</text>
</comment>
<sequence>MEDNNLIHRPGNIFNMDETGLQFNNKPGNVIAVKESKCLSNISSTEKGETISRNKTSSRISRGELQCGGKGEGMEEEGKVGSAEEHRNLRRGGNCRTSAHPSFSVSLFFCKAMRSLHDAGRVDTISRRDPACMTNALLHDLDFARALNCPVTRTSTRLSEGVAEGGGRGQGISKVRAAS</sequence>
<evidence type="ECO:0000256" key="1">
    <source>
        <dbReference type="SAM" id="MobiDB-lite"/>
    </source>
</evidence>
<evidence type="ECO:0000313" key="3">
    <source>
        <dbReference type="Proteomes" id="UP000324222"/>
    </source>
</evidence>
<reference evidence="2 3" key="1">
    <citation type="submission" date="2019-05" db="EMBL/GenBank/DDBJ databases">
        <title>Another draft genome of Portunus trituberculatus and its Hox gene families provides insights of decapod evolution.</title>
        <authorList>
            <person name="Jeong J.-H."/>
            <person name="Song I."/>
            <person name="Kim S."/>
            <person name="Choi T."/>
            <person name="Kim D."/>
            <person name="Ryu S."/>
            <person name="Kim W."/>
        </authorList>
    </citation>
    <scope>NUCLEOTIDE SEQUENCE [LARGE SCALE GENOMIC DNA]</scope>
    <source>
        <tissue evidence="2">Muscle</tissue>
    </source>
</reference>